<gene>
    <name evidence="3" type="ORF">CYJ25_05625</name>
</gene>
<sequence>MNMHSHRLGTIAFMTSNGPLWEATRDNKAVLISVYSFDIARDQMQRWIAWRGLVHPNVAELVEVSCQPDGRVSLSQRRYAGRTLQELLDSGQQLNDNQRRRIVADVRAGVCALHDKGIIHTDIAPPNIVVSADFHATLIDIAIPAQAGEGTPGFSLSATKDQRSDDAAVEAIACALNIDPHGLNPTRVEQRPLQLTADSRCENLPQMNEAVTWRKERLADERPRGLPATQARRRGALAGIIIVLLSVIYGMTRPPTLSNAPVSTGGIKAQSAPSSGGIERSRHPDAAQSAPLSENRQSGETQEETEPADPMTGMGLGQGIQPFGRDQVASIDDFAIDGCPDISQANDIVSTFMHVRDQAVMDRNIADLDNFMEGDALRAEAEKIATLRRFDAFVKHLQSESHVVNQPSCSDTELTIEATVTQSEYQRCDGARCVTLPASTSQDIVMTFMRLTGRVSRTAQQAS</sequence>
<feature type="compositionally biased region" description="Polar residues" evidence="1">
    <location>
        <begin position="290"/>
        <end position="300"/>
    </location>
</feature>
<dbReference type="GO" id="GO:0005524">
    <property type="term" value="F:ATP binding"/>
    <property type="evidence" value="ECO:0007669"/>
    <property type="project" value="InterPro"/>
</dbReference>
<reference evidence="3 4" key="1">
    <citation type="submission" date="2017-12" db="EMBL/GenBank/DDBJ databases">
        <title>Phylogenetic diversity of female urinary microbiome.</title>
        <authorList>
            <person name="Thomas-White K."/>
            <person name="Wolfe A.J."/>
        </authorList>
    </citation>
    <scope>NUCLEOTIDE SEQUENCE [LARGE SCALE GENOMIC DNA]</scope>
    <source>
        <strain evidence="3 4">UMB0250</strain>
    </source>
</reference>
<dbReference type="Pfam" id="PF00069">
    <property type="entry name" value="Pkinase"/>
    <property type="match status" value="1"/>
</dbReference>
<dbReference type="PROSITE" id="PS50011">
    <property type="entry name" value="PROTEIN_KINASE_DOM"/>
    <property type="match status" value="1"/>
</dbReference>
<dbReference type="Gene3D" id="1.10.510.10">
    <property type="entry name" value="Transferase(Phosphotransferase) domain 1"/>
    <property type="match status" value="1"/>
</dbReference>
<dbReference type="AlphaFoldDB" id="A0A2I1I557"/>
<organism evidence="3 4">
    <name type="scientific">Schaalia turicensis</name>
    <dbReference type="NCBI Taxonomy" id="131111"/>
    <lineage>
        <taxon>Bacteria</taxon>
        <taxon>Bacillati</taxon>
        <taxon>Actinomycetota</taxon>
        <taxon>Actinomycetes</taxon>
        <taxon>Actinomycetales</taxon>
        <taxon>Actinomycetaceae</taxon>
        <taxon>Schaalia</taxon>
    </lineage>
</organism>
<evidence type="ECO:0000259" key="2">
    <source>
        <dbReference type="PROSITE" id="PS50011"/>
    </source>
</evidence>
<evidence type="ECO:0000313" key="4">
    <source>
        <dbReference type="Proteomes" id="UP000234545"/>
    </source>
</evidence>
<feature type="domain" description="Protein kinase" evidence="2">
    <location>
        <begin position="1"/>
        <end position="245"/>
    </location>
</feature>
<dbReference type="RefSeq" id="WP_101628210.1">
    <property type="nucleotide sequence ID" value="NZ_PKKJ01000005.1"/>
</dbReference>
<dbReference type="OrthoDB" id="3778994at2"/>
<accession>A0A2I1I557</accession>
<feature type="region of interest" description="Disordered" evidence="1">
    <location>
        <begin position="258"/>
        <end position="322"/>
    </location>
</feature>
<dbReference type="SUPFAM" id="SSF56112">
    <property type="entry name" value="Protein kinase-like (PK-like)"/>
    <property type="match status" value="1"/>
</dbReference>
<comment type="caution">
    <text evidence="3">The sequence shown here is derived from an EMBL/GenBank/DDBJ whole genome shotgun (WGS) entry which is preliminary data.</text>
</comment>
<proteinExistence type="predicted"/>
<dbReference type="Proteomes" id="UP000234545">
    <property type="component" value="Unassembled WGS sequence"/>
</dbReference>
<protein>
    <recommendedName>
        <fullName evidence="2">Protein kinase domain-containing protein</fullName>
    </recommendedName>
</protein>
<name>A0A2I1I557_9ACTO</name>
<evidence type="ECO:0000313" key="3">
    <source>
        <dbReference type="EMBL" id="PKY66231.1"/>
    </source>
</evidence>
<dbReference type="GO" id="GO:0004672">
    <property type="term" value="F:protein kinase activity"/>
    <property type="evidence" value="ECO:0007669"/>
    <property type="project" value="InterPro"/>
</dbReference>
<dbReference type="EMBL" id="PKKJ01000005">
    <property type="protein sequence ID" value="PKY66231.1"/>
    <property type="molecule type" value="Genomic_DNA"/>
</dbReference>
<evidence type="ECO:0000256" key="1">
    <source>
        <dbReference type="SAM" id="MobiDB-lite"/>
    </source>
</evidence>
<dbReference type="InterPro" id="IPR011009">
    <property type="entry name" value="Kinase-like_dom_sf"/>
</dbReference>
<dbReference type="InterPro" id="IPR000719">
    <property type="entry name" value="Prot_kinase_dom"/>
</dbReference>